<feature type="binding site" evidence="9">
    <location>
        <position position="197"/>
    </location>
    <ligand>
        <name>substrate</name>
    </ligand>
</feature>
<comment type="catalytic activity">
    <reaction evidence="6 7">
        <text>UDP-alpha-D-glucose + 2 NAD(+) + H2O = UDP-alpha-D-glucuronate + 2 NADH + 3 H(+)</text>
        <dbReference type="Rhea" id="RHEA:23596"/>
        <dbReference type="ChEBI" id="CHEBI:15377"/>
        <dbReference type="ChEBI" id="CHEBI:15378"/>
        <dbReference type="ChEBI" id="CHEBI:57540"/>
        <dbReference type="ChEBI" id="CHEBI:57945"/>
        <dbReference type="ChEBI" id="CHEBI:58052"/>
        <dbReference type="ChEBI" id="CHEBI:58885"/>
        <dbReference type="EC" id="1.1.1.22"/>
    </reaction>
</comment>
<dbReference type="InterPro" id="IPR014027">
    <property type="entry name" value="UDP-Glc/GDP-Man_DH_C"/>
</dbReference>
<dbReference type="Proteomes" id="UP000307217">
    <property type="component" value="Unassembled WGS sequence"/>
</dbReference>
<feature type="binding site" evidence="10">
    <location>
        <position position="83"/>
    </location>
    <ligand>
        <name>NAD(+)</name>
        <dbReference type="ChEBI" id="CHEBI:57540"/>
    </ligand>
</feature>
<dbReference type="Pfam" id="PF03720">
    <property type="entry name" value="UDPG_MGDP_dh_C"/>
    <property type="match status" value="1"/>
</dbReference>
<dbReference type="PANTHER" id="PTHR43750:SF2">
    <property type="entry name" value="UDP-GLUCOSE 6-DEHYDROGENASE"/>
    <property type="match status" value="1"/>
</dbReference>
<dbReference type="SUPFAM" id="SSF52413">
    <property type="entry name" value="UDP-glucose/GDP-mannose dehydrogenase C-terminal domain"/>
    <property type="match status" value="1"/>
</dbReference>
<comment type="similarity">
    <text evidence="2 7">Belongs to the UDP-glucose/GDP-mannose dehydrogenase family.</text>
</comment>
<dbReference type="SUPFAM" id="SSF48179">
    <property type="entry name" value="6-phosphogluconate dehydrogenase C-terminal domain-like"/>
    <property type="match status" value="1"/>
</dbReference>
<evidence type="ECO:0000256" key="9">
    <source>
        <dbReference type="PIRSR" id="PIRSR500134-2"/>
    </source>
</evidence>
<dbReference type="GO" id="GO:0003979">
    <property type="term" value="F:UDP-glucose 6-dehydrogenase activity"/>
    <property type="evidence" value="ECO:0007669"/>
    <property type="project" value="UniProtKB-EC"/>
</dbReference>
<gene>
    <name evidence="12" type="ORF">CWC19_02975</name>
    <name evidence="13" type="ORF">CWC20_06845</name>
</gene>
<evidence type="ECO:0000259" key="11">
    <source>
        <dbReference type="SMART" id="SM00984"/>
    </source>
</evidence>
<evidence type="ECO:0000256" key="4">
    <source>
        <dbReference type="ARBA" id="ARBA00023002"/>
    </source>
</evidence>
<dbReference type="InterPro" id="IPR014026">
    <property type="entry name" value="UDP-Glc/GDP-Man_DH_dimer"/>
</dbReference>
<dbReference type="AlphaFoldDB" id="A0A5S3VDD1"/>
<evidence type="ECO:0000313" key="13">
    <source>
        <dbReference type="EMBL" id="TMO75994.1"/>
    </source>
</evidence>
<keyword evidence="4 7" id="KW-0560">Oxidoreductase</keyword>
<evidence type="ECO:0000256" key="7">
    <source>
        <dbReference type="PIRNR" id="PIRNR000124"/>
    </source>
</evidence>
<evidence type="ECO:0000256" key="1">
    <source>
        <dbReference type="ARBA" id="ARBA00004701"/>
    </source>
</evidence>
<feature type="domain" description="UDP-glucose/GDP-mannose dehydrogenase C-terminal" evidence="11">
    <location>
        <begin position="300"/>
        <end position="387"/>
    </location>
</feature>
<dbReference type="GO" id="GO:0000271">
    <property type="term" value="P:polysaccharide biosynthetic process"/>
    <property type="evidence" value="ECO:0007669"/>
    <property type="project" value="InterPro"/>
</dbReference>
<dbReference type="PIRSF" id="PIRSF000124">
    <property type="entry name" value="UDPglc_GDPman_dh"/>
    <property type="match status" value="1"/>
</dbReference>
<keyword evidence="5 7" id="KW-0520">NAD</keyword>
<feature type="binding site" evidence="10">
    <location>
        <position position="256"/>
    </location>
    <ligand>
        <name>NAD(+)</name>
        <dbReference type="ChEBI" id="CHEBI:57540"/>
    </ligand>
</feature>
<dbReference type="EMBL" id="PNBX01000008">
    <property type="protein sequence ID" value="TMO70036.1"/>
    <property type="molecule type" value="Genomic_DNA"/>
</dbReference>
<feature type="binding site" evidence="10">
    <location>
        <position position="314"/>
    </location>
    <ligand>
        <name>NAD(+)</name>
        <dbReference type="ChEBI" id="CHEBI:57540"/>
    </ligand>
</feature>
<feature type="binding site" evidence="10">
    <location>
        <position position="145"/>
    </location>
    <ligand>
        <name>NAD(+)</name>
        <dbReference type="ChEBI" id="CHEBI:57540"/>
    </ligand>
</feature>
<feature type="binding site" evidence="9">
    <location>
        <position position="307"/>
    </location>
    <ligand>
        <name>substrate</name>
    </ligand>
</feature>
<evidence type="ECO:0000256" key="5">
    <source>
        <dbReference type="ARBA" id="ARBA00023027"/>
    </source>
</evidence>
<dbReference type="EC" id="1.1.1.22" evidence="3 7"/>
<dbReference type="SMART" id="SM00984">
    <property type="entry name" value="UDPG_MGDP_dh_C"/>
    <property type="match status" value="1"/>
</dbReference>
<reference evidence="14 15" key="1">
    <citation type="submission" date="2018-01" db="EMBL/GenBank/DDBJ databases">
        <authorList>
            <person name="Paulsen S."/>
            <person name="Gram L.K."/>
        </authorList>
    </citation>
    <scope>NUCLEOTIDE SEQUENCE [LARGE SCALE GENOMIC DNA]</scope>
    <source>
        <strain evidence="12 15">S3790</strain>
        <strain evidence="13 14">S3895</strain>
    </source>
</reference>
<feature type="binding site" evidence="9">
    <location>
        <begin position="142"/>
        <end position="145"/>
    </location>
    <ligand>
        <name>substrate</name>
    </ligand>
</feature>
<reference evidence="14 15" key="2">
    <citation type="submission" date="2019-06" db="EMBL/GenBank/DDBJ databases">
        <title>Co-occurence of chitin degradation, pigmentation and bioactivity in marine Pseudoalteromonas.</title>
        <authorList>
            <person name="Sonnenschein E.C."/>
            <person name="Bech P.K."/>
        </authorList>
    </citation>
    <scope>NUCLEOTIDE SEQUENCE [LARGE SCALE GENOMIC DNA]</scope>
    <source>
        <strain evidence="15">S3790</strain>
        <strain evidence="13 14">S3895</strain>
    </source>
</reference>
<evidence type="ECO:0000256" key="6">
    <source>
        <dbReference type="ARBA" id="ARBA00047473"/>
    </source>
</evidence>
<dbReference type="EMBL" id="PNBW01000033">
    <property type="protein sequence ID" value="TMO75994.1"/>
    <property type="molecule type" value="Genomic_DNA"/>
</dbReference>
<feature type="binding site" evidence="10">
    <location>
        <position position="118"/>
    </location>
    <ligand>
        <name>NAD(+)</name>
        <dbReference type="ChEBI" id="CHEBI:57540"/>
    </ligand>
</feature>
<dbReference type="UniPathway" id="UPA00038">
    <property type="reaction ID" value="UER00491"/>
</dbReference>
<organism evidence="12 15">
    <name type="scientific">Pseudoalteromonas aurantia</name>
    <dbReference type="NCBI Taxonomy" id="43654"/>
    <lineage>
        <taxon>Bacteria</taxon>
        <taxon>Pseudomonadati</taxon>
        <taxon>Pseudomonadota</taxon>
        <taxon>Gammaproteobacteria</taxon>
        <taxon>Alteromonadales</taxon>
        <taxon>Pseudoalteromonadaceae</taxon>
        <taxon>Pseudoalteromonas</taxon>
    </lineage>
</organism>
<reference evidence="12" key="3">
    <citation type="submission" date="2019-09" db="EMBL/GenBank/DDBJ databases">
        <title>Co-occurence of chitin degradation, pigmentation and bioactivity in marine Pseudoalteromonas.</title>
        <authorList>
            <person name="Sonnenschein E.C."/>
            <person name="Bech P.K."/>
        </authorList>
    </citation>
    <scope>NUCLEOTIDE SEQUENCE</scope>
    <source>
        <strain evidence="12">S3790</strain>
    </source>
</reference>
<sequence length="388" mass="42861">MKISVAGTGYVGLSNALLLAQHNRVVACDIDDKKVQLLNDKQSPIVDSEISAFLAKDDIHFKATTDKVAAYTDCDFIIISTPTDYDPETNYFDTSSVESVLTDIKAISPSSVVIIKSTVPVGFTADIQQRYPELTIYFSPEFLREGRALHDNLHPSRIVVGGKSAQAELFAQLLQQGAKTPDVAILLTDSTEAEAIKLFSNTYLAMRVAYFNELDSYAEAHNLDSRQIIEGVGLDPRIGDHYNNPSFGYGGYCLPKDTKQLLANYENVPNNLIGAIVDANSTRKDFIANAILAKQPNVVGIYRLVMKTGSDNFRASAIQGIMKRLKAKGVTVIVYEPSYSEPHFFNSKVVHDLAELKRSSDIIVSNRMVDELLDVKEKVYTRDIFGSD</sequence>
<feature type="binding site" evidence="9">
    <location>
        <begin position="242"/>
        <end position="246"/>
    </location>
    <ligand>
        <name>substrate</name>
    </ligand>
</feature>
<proteinExistence type="inferred from homology"/>
<feature type="active site" description="Nucleophile" evidence="8">
    <location>
        <position position="253"/>
    </location>
</feature>
<evidence type="ECO:0000256" key="2">
    <source>
        <dbReference type="ARBA" id="ARBA00006601"/>
    </source>
</evidence>
<dbReference type="InterPro" id="IPR017476">
    <property type="entry name" value="UDP-Glc/GDP-Man"/>
</dbReference>
<evidence type="ECO:0000313" key="15">
    <source>
        <dbReference type="Proteomes" id="UP000307217"/>
    </source>
</evidence>
<evidence type="ECO:0000256" key="10">
    <source>
        <dbReference type="PIRSR" id="PIRSR500134-3"/>
    </source>
</evidence>
<dbReference type="PANTHER" id="PTHR43750">
    <property type="entry name" value="UDP-GLUCOSE 6-DEHYDROGENASE TUAD"/>
    <property type="match status" value="1"/>
</dbReference>
<dbReference type="NCBIfam" id="TIGR03026">
    <property type="entry name" value="NDP-sugDHase"/>
    <property type="match status" value="1"/>
</dbReference>
<comment type="pathway">
    <text evidence="1">Nucleotide-sugar biosynthesis; UDP-alpha-D-glucuronate biosynthesis; UDP-alpha-D-glucuronate from UDP-alpha-D-glucose: step 1/1.</text>
</comment>
<feature type="binding site" evidence="9">
    <location>
        <position position="250"/>
    </location>
    <ligand>
        <name>substrate</name>
    </ligand>
</feature>
<protein>
    <recommendedName>
        <fullName evidence="3 7">UDP-glucose 6-dehydrogenase</fullName>
        <ecNumber evidence="3 7">1.1.1.22</ecNumber>
    </recommendedName>
</protein>
<dbReference type="Proteomes" id="UP000307164">
    <property type="component" value="Unassembled WGS sequence"/>
</dbReference>
<keyword evidence="14" id="KW-1185">Reference proteome</keyword>
<dbReference type="GO" id="GO:0051287">
    <property type="term" value="F:NAD binding"/>
    <property type="evidence" value="ECO:0007669"/>
    <property type="project" value="InterPro"/>
</dbReference>
<dbReference type="SUPFAM" id="SSF51735">
    <property type="entry name" value="NAD(P)-binding Rossmann-fold domains"/>
    <property type="match status" value="1"/>
</dbReference>
<feature type="binding site" evidence="10">
    <location>
        <position position="29"/>
    </location>
    <ligand>
        <name>NAD(+)</name>
        <dbReference type="ChEBI" id="CHEBI:57540"/>
    </ligand>
</feature>
<evidence type="ECO:0000256" key="3">
    <source>
        <dbReference type="ARBA" id="ARBA00012954"/>
    </source>
</evidence>
<dbReference type="InterPro" id="IPR036291">
    <property type="entry name" value="NAD(P)-bd_dom_sf"/>
</dbReference>
<dbReference type="PIRSF" id="PIRSF500134">
    <property type="entry name" value="UDPglc_DH_bac"/>
    <property type="match status" value="1"/>
</dbReference>
<name>A0A5S3VDD1_9GAMM</name>
<evidence type="ECO:0000256" key="8">
    <source>
        <dbReference type="PIRSR" id="PIRSR500134-1"/>
    </source>
</evidence>
<feature type="binding site" evidence="9">
    <location>
        <position position="388"/>
    </location>
    <ligand>
        <name>substrate</name>
    </ligand>
</feature>
<accession>A0A5S3VDD1</accession>
<dbReference type="InterPro" id="IPR001732">
    <property type="entry name" value="UDP-Glc/GDP-Man_DH_N"/>
</dbReference>
<feature type="binding site" evidence="10">
    <location>
        <position position="34"/>
    </location>
    <ligand>
        <name>NAD(+)</name>
        <dbReference type="ChEBI" id="CHEBI:57540"/>
    </ligand>
</feature>
<dbReference type="Gene3D" id="1.10.1040.10">
    <property type="entry name" value="N-(1-d-carboxylethyl)-l-norvaline Dehydrogenase, domain 2"/>
    <property type="match status" value="1"/>
</dbReference>
<feature type="binding site" evidence="9">
    <location>
        <position position="306"/>
    </location>
    <ligand>
        <name>substrate</name>
    </ligand>
</feature>
<dbReference type="InterPro" id="IPR013328">
    <property type="entry name" value="6PGD_dom2"/>
</dbReference>
<dbReference type="Pfam" id="PF03721">
    <property type="entry name" value="UDPG_MGDP_dh_N"/>
    <property type="match status" value="1"/>
</dbReference>
<dbReference type="OrthoDB" id="9803238at2"/>
<dbReference type="Gene3D" id="3.40.50.720">
    <property type="entry name" value="NAD(P)-binding Rossmann-like Domain"/>
    <property type="match status" value="2"/>
</dbReference>
<evidence type="ECO:0000313" key="12">
    <source>
        <dbReference type="EMBL" id="TMO70036.1"/>
    </source>
</evidence>
<dbReference type="InterPro" id="IPR008927">
    <property type="entry name" value="6-PGluconate_DH-like_C_sf"/>
</dbReference>
<dbReference type="RefSeq" id="WP_138589977.1">
    <property type="nucleotide sequence ID" value="NZ_PNBW01000033.1"/>
</dbReference>
<dbReference type="InterPro" id="IPR028357">
    <property type="entry name" value="UDPglc_DH_bac"/>
</dbReference>
<dbReference type="InterPro" id="IPR036220">
    <property type="entry name" value="UDP-Glc/GDP-Man_DH_C_sf"/>
</dbReference>
<comment type="caution">
    <text evidence="12">The sequence shown here is derived from an EMBL/GenBank/DDBJ whole genome shotgun (WGS) entry which is preliminary data.</text>
</comment>
<dbReference type="GO" id="GO:0006065">
    <property type="term" value="P:UDP-glucuronate biosynthetic process"/>
    <property type="evidence" value="ECO:0007669"/>
    <property type="project" value="UniProtKB-UniPathway"/>
</dbReference>
<evidence type="ECO:0000313" key="14">
    <source>
        <dbReference type="Proteomes" id="UP000307164"/>
    </source>
</evidence>
<dbReference type="Pfam" id="PF00984">
    <property type="entry name" value="UDPG_MGDP_dh"/>
    <property type="match status" value="1"/>
</dbReference>